<proteinExistence type="predicted"/>
<dbReference type="EMBL" id="JBFXLU010000341">
    <property type="protein sequence ID" value="KAL2829122.1"/>
    <property type="molecule type" value="Genomic_DNA"/>
</dbReference>
<protein>
    <submittedName>
        <fullName evidence="1">Uncharacterized protein</fullName>
    </submittedName>
</protein>
<organism evidence="1 2">
    <name type="scientific">Aspergillus pseudoustus</name>
    <dbReference type="NCBI Taxonomy" id="1810923"/>
    <lineage>
        <taxon>Eukaryota</taxon>
        <taxon>Fungi</taxon>
        <taxon>Dikarya</taxon>
        <taxon>Ascomycota</taxon>
        <taxon>Pezizomycotina</taxon>
        <taxon>Eurotiomycetes</taxon>
        <taxon>Eurotiomycetidae</taxon>
        <taxon>Eurotiales</taxon>
        <taxon>Aspergillaceae</taxon>
        <taxon>Aspergillus</taxon>
        <taxon>Aspergillus subgen. Nidulantes</taxon>
    </lineage>
</organism>
<name>A0ABR4IQF1_9EURO</name>
<reference evidence="1 2" key="1">
    <citation type="submission" date="2024-07" db="EMBL/GenBank/DDBJ databases">
        <title>Section-level genome sequencing and comparative genomics of Aspergillus sections Usti and Cavernicolus.</title>
        <authorList>
            <consortium name="Lawrence Berkeley National Laboratory"/>
            <person name="Nybo J.L."/>
            <person name="Vesth T.C."/>
            <person name="Theobald S."/>
            <person name="Frisvad J.C."/>
            <person name="Larsen T.O."/>
            <person name="Kjaerboelling I."/>
            <person name="Rothschild-Mancinelli K."/>
            <person name="Lyhne E.K."/>
            <person name="Kogle M.E."/>
            <person name="Barry K."/>
            <person name="Clum A."/>
            <person name="Na H."/>
            <person name="Ledsgaard L."/>
            <person name="Lin J."/>
            <person name="Lipzen A."/>
            <person name="Kuo A."/>
            <person name="Riley R."/>
            <person name="Mondo S."/>
            <person name="Labutti K."/>
            <person name="Haridas S."/>
            <person name="Pangalinan J."/>
            <person name="Salamov A.A."/>
            <person name="Simmons B.A."/>
            <person name="Magnuson J.K."/>
            <person name="Chen J."/>
            <person name="Drula E."/>
            <person name="Henrissat B."/>
            <person name="Wiebenga A."/>
            <person name="Lubbers R.J."/>
            <person name="Gomes A.C."/>
            <person name="Makela M.R."/>
            <person name="Stajich J."/>
            <person name="Grigoriev I.V."/>
            <person name="Mortensen U.H."/>
            <person name="De Vries R.P."/>
            <person name="Baker S.E."/>
            <person name="Andersen M.R."/>
        </authorList>
    </citation>
    <scope>NUCLEOTIDE SEQUENCE [LARGE SCALE GENOMIC DNA]</scope>
    <source>
        <strain evidence="1 2">CBS 123904</strain>
    </source>
</reference>
<keyword evidence="2" id="KW-1185">Reference proteome</keyword>
<dbReference type="Proteomes" id="UP001610446">
    <property type="component" value="Unassembled WGS sequence"/>
</dbReference>
<evidence type="ECO:0000313" key="2">
    <source>
        <dbReference type="Proteomes" id="UP001610446"/>
    </source>
</evidence>
<comment type="caution">
    <text evidence="1">The sequence shown here is derived from an EMBL/GenBank/DDBJ whole genome shotgun (WGS) entry which is preliminary data.</text>
</comment>
<gene>
    <name evidence="1" type="ORF">BJY01DRAFT_255109</name>
</gene>
<sequence length="179" mass="19790">MALVQYAPPEVVVQLPQTLDLYIAFGRHPHRQCQQHWLLIVTPADSTLGTYYSVYAQDNLYTHAIEPGQSLHTSRIESTGKLATIPFTAGTVLDDIARTTAPQRCPLYIVAVLWELEFVGIIAPGIASFYGSIVPPSMVEWAVREKGMDHVTAVATSFDALKYARSLGLGNLEFDTCFF</sequence>
<evidence type="ECO:0000313" key="1">
    <source>
        <dbReference type="EMBL" id="KAL2829122.1"/>
    </source>
</evidence>
<accession>A0ABR4IQF1</accession>